<dbReference type="EMBL" id="UINC01005646">
    <property type="protein sequence ID" value="SVA22647.1"/>
    <property type="molecule type" value="Genomic_DNA"/>
</dbReference>
<dbReference type="PANTHER" id="PTHR12110:SF41">
    <property type="entry name" value="INOSOSE DEHYDRATASE"/>
    <property type="match status" value="1"/>
</dbReference>
<protein>
    <recommendedName>
        <fullName evidence="1">Xylose isomerase-like TIM barrel domain-containing protein</fullName>
    </recommendedName>
</protein>
<feature type="domain" description="Xylose isomerase-like TIM barrel" evidence="1">
    <location>
        <begin position="31"/>
        <end position="274"/>
    </location>
</feature>
<sequence>MSIQLAVAPIAWSNSDLPELGGETSLETCLRESREAGFTGTETGVKYPLDAEILGPLLETHGLQLASGWFSGTLRECSVEQEFENLRQMLTTFKALNAPVVIYAETSGSVQSQQNIPVSQKPVMPDAEFPEYGRKLTEVADRMADFGVRMSYHHHMGTVIETEREIDLLMENTGTSVGLLIDTGHLGFANADTEAVTRRYGSRINHVHCKDIRQEIFKQVREKDLSFLDAVLEGVFTVPGDGFIDFENFAKVLAEIDYSGWVVVEAEQDPEKANPLEYSRMGYQHLSNVLHEAGLEISS</sequence>
<dbReference type="AlphaFoldDB" id="A0A381U5Q1"/>
<dbReference type="Gene3D" id="3.20.20.150">
    <property type="entry name" value="Divalent-metal-dependent TIM barrel enzymes"/>
    <property type="match status" value="1"/>
</dbReference>
<dbReference type="PANTHER" id="PTHR12110">
    <property type="entry name" value="HYDROXYPYRUVATE ISOMERASE"/>
    <property type="match status" value="1"/>
</dbReference>
<dbReference type="InterPro" id="IPR036237">
    <property type="entry name" value="Xyl_isomerase-like_sf"/>
</dbReference>
<dbReference type="NCBIfam" id="TIGR04379">
    <property type="entry name" value="myo_inos_iolE"/>
    <property type="match status" value="1"/>
</dbReference>
<name>A0A381U5Q1_9ZZZZ</name>
<accession>A0A381U5Q1</accession>
<proteinExistence type="predicted"/>
<dbReference type="Pfam" id="PF01261">
    <property type="entry name" value="AP_endonuc_2"/>
    <property type="match status" value="1"/>
</dbReference>
<dbReference type="InterPro" id="IPR050312">
    <property type="entry name" value="IolE/XylAMocC-like"/>
</dbReference>
<dbReference type="SUPFAM" id="SSF51658">
    <property type="entry name" value="Xylose isomerase-like"/>
    <property type="match status" value="1"/>
</dbReference>
<dbReference type="InterPro" id="IPR013022">
    <property type="entry name" value="Xyl_isomerase-like_TIM-brl"/>
</dbReference>
<evidence type="ECO:0000313" key="2">
    <source>
        <dbReference type="EMBL" id="SVA22647.1"/>
    </source>
</evidence>
<organism evidence="2">
    <name type="scientific">marine metagenome</name>
    <dbReference type="NCBI Taxonomy" id="408172"/>
    <lineage>
        <taxon>unclassified sequences</taxon>
        <taxon>metagenomes</taxon>
        <taxon>ecological metagenomes</taxon>
    </lineage>
</organism>
<dbReference type="InterPro" id="IPR030823">
    <property type="entry name" value="IolE/MocC"/>
</dbReference>
<gene>
    <name evidence="2" type="ORF">METZ01_LOCUS75501</name>
</gene>
<evidence type="ECO:0000259" key="1">
    <source>
        <dbReference type="Pfam" id="PF01261"/>
    </source>
</evidence>
<reference evidence="2" key="1">
    <citation type="submission" date="2018-05" db="EMBL/GenBank/DDBJ databases">
        <authorList>
            <person name="Lanie J.A."/>
            <person name="Ng W.-L."/>
            <person name="Kazmierczak K.M."/>
            <person name="Andrzejewski T.M."/>
            <person name="Davidsen T.M."/>
            <person name="Wayne K.J."/>
            <person name="Tettelin H."/>
            <person name="Glass J.I."/>
            <person name="Rusch D."/>
            <person name="Podicherti R."/>
            <person name="Tsui H.-C.T."/>
            <person name="Winkler M.E."/>
        </authorList>
    </citation>
    <scope>NUCLEOTIDE SEQUENCE</scope>
</reference>